<gene>
    <name evidence="2" type="ORF">D7S89_19010</name>
</gene>
<dbReference type="RefSeq" id="WP_121279827.1">
    <property type="nucleotide sequence ID" value="NZ_RBZV01000008.1"/>
</dbReference>
<feature type="region of interest" description="Disordered" evidence="1">
    <location>
        <begin position="1"/>
        <end position="21"/>
    </location>
</feature>
<proteinExistence type="predicted"/>
<evidence type="ECO:0008006" key="4">
    <source>
        <dbReference type="Google" id="ProtNLM"/>
    </source>
</evidence>
<dbReference type="EMBL" id="RBZV01000008">
    <property type="protein sequence ID" value="RKP46056.1"/>
    <property type="molecule type" value="Genomic_DNA"/>
</dbReference>
<dbReference type="AlphaFoldDB" id="A0A494XC08"/>
<protein>
    <recommendedName>
        <fullName evidence="4">NACHT domain-containing protein</fullName>
    </recommendedName>
</protein>
<sequence length="1131" mass="124340">MSDANTTNAAQTHRGSAGGSASTGGAEYSSAVAAWAAVKLLAGGGASLDWNLPSHVSIASIHCESATEVDDLVLSLAAPGKVYIQIKHGLGFGSEFKKAVDQLVRQFLRPGFSPQNDRLVILTDDSASGSIRTDLKTVLERCRHLPSISKLSEEAGKSEATREAWHRLSTAIDERWKTVSGSVGPTDAELRTFLSCTYLTVCDPTHGRDAHYAIELLKRIGDEAQAAIIWDRLNRQVMTHAVLRTPVDRPLLWSKLEEVGLSVSVRRIPMLRREASLSELFRAMTQSIVDTETQEDRYDASHYVSRTSLDKAFAAFLAGDRALMIVVGQSGNGKSTWCIAQSAGQRAMPTLLVQGERLAADDATFEDTVWRLLDEHVTDRGGRLLAKPEILEWISHTPLLVIIDGLDRAPEPVIARLQPWLQSTIAFLRKAKVKLVLGSRPETFAGAAHLFKSQQSLVYKTNDESPYTVLEDFDEHEAIQAANLRGKPWLSKYRHPSLMAFSGAVEIQDDGTTLSSSEIIEQYLDYRIGDIQMRSGRLRELLDDFVDNIATVLADSHTGQLPRSVVTALIEKDPAAFNALKRGNFLRYAGDWVRVEPDEVSELLAARKIDIAQTIVELASHFEHPLKLGALRRAIVMLARQSPDKAIEALTNVIGVFEQSLDRSARLFAASVFIEFEDWSGLHPLAERLLAEWNITNLVLGVDRYDTFLPIARSSCWSPMERVKLLWRLAGGEYHFEWRQKDWPRIASVMWISSPEVDWAAAMLEAIETAPSDALAFLLDSFDSTLPLMGGDEACIGDLAQGLFFLSSDSLLTETLELLCNRTGRRFATVERLIVERSPQEALEWIRTKGPNALSNHQLLRLFEAIPQRTPLDGPTTQFFQGLANTTKNAAVQLQCLAILCGSGDEHAATRMLDENAITPAHTALLLSFDGDSFTRLVGRLVKRVVDRQVSAELLRGLVHTAPDEGQVAPITTALLTSLQSNPADIAAIGSATECLLYGALKMSTVPPSVAELANRVIATHNAAANRCLIYVTFPTNRAWSPSAEGAKIQRAIAAALAATVTDTENRSLMVSRLMHEPHDPQYAVDLLCKMLDTRSDDALLANTELDPDLLPLYPHASTIVARVKAARPFS</sequence>
<comment type="caution">
    <text evidence="2">The sequence shown here is derived from an EMBL/GenBank/DDBJ whole genome shotgun (WGS) entry which is preliminary data.</text>
</comment>
<organism evidence="2 3">
    <name type="scientific">Trinickia fusca</name>
    <dbReference type="NCBI Taxonomy" id="2419777"/>
    <lineage>
        <taxon>Bacteria</taxon>
        <taxon>Pseudomonadati</taxon>
        <taxon>Pseudomonadota</taxon>
        <taxon>Betaproteobacteria</taxon>
        <taxon>Burkholderiales</taxon>
        <taxon>Burkholderiaceae</taxon>
        <taxon>Trinickia</taxon>
    </lineage>
</organism>
<dbReference type="OrthoDB" id="5526504at2"/>
<keyword evidence="3" id="KW-1185">Reference proteome</keyword>
<dbReference type="Proteomes" id="UP000280434">
    <property type="component" value="Unassembled WGS sequence"/>
</dbReference>
<name>A0A494XC08_9BURK</name>
<evidence type="ECO:0000313" key="2">
    <source>
        <dbReference type="EMBL" id="RKP46056.1"/>
    </source>
</evidence>
<accession>A0A494XC08</accession>
<feature type="compositionally biased region" description="Polar residues" evidence="1">
    <location>
        <begin position="1"/>
        <end position="14"/>
    </location>
</feature>
<evidence type="ECO:0000313" key="3">
    <source>
        <dbReference type="Proteomes" id="UP000280434"/>
    </source>
</evidence>
<reference evidence="2 3" key="1">
    <citation type="submission" date="2018-10" db="EMBL/GenBank/DDBJ databases">
        <title>Paraburkholderia sp. 7MK8-2, isolated from soil.</title>
        <authorList>
            <person name="Gao Z.-H."/>
            <person name="Qiu L.-H."/>
        </authorList>
    </citation>
    <scope>NUCLEOTIDE SEQUENCE [LARGE SCALE GENOMIC DNA]</scope>
    <source>
        <strain evidence="2 3">7MK8-2</strain>
    </source>
</reference>
<evidence type="ECO:0000256" key="1">
    <source>
        <dbReference type="SAM" id="MobiDB-lite"/>
    </source>
</evidence>